<dbReference type="Proteomes" id="UP001240447">
    <property type="component" value="Unassembled WGS sequence"/>
</dbReference>
<accession>A0ABT9NN86</accession>
<keyword evidence="3" id="KW-1185">Reference proteome</keyword>
<proteinExistence type="predicted"/>
<keyword evidence="1" id="KW-0812">Transmembrane</keyword>
<keyword evidence="1" id="KW-0472">Membrane</keyword>
<sequence length="143" mass="15804">MTSVEASNSDGEIYRIAVDEYRFQAQFNWSRVQYLLAFNAGILAAGVALANSSGRLSVVVFCLGILACVMTGLVHKVQHQYYRKARDRMRRVEEQLAIAPNLRVDTTSKLSGSDRKISVTEIIYLLLASIALANLAAVVLVLR</sequence>
<evidence type="ECO:0000313" key="2">
    <source>
        <dbReference type="EMBL" id="MDP9821300.1"/>
    </source>
</evidence>
<reference evidence="2 3" key="1">
    <citation type="submission" date="2023-07" db="EMBL/GenBank/DDBJ databases">
        <title>Sequencing the genomes of 1000 actinobacteria strains.</title>
        <authorList>
            <person name="Klenk H.-P."/>
        </authorList>
    </citation>
    <scope>NUCLEOTIDE SEQUENCE [LARGE SCALE GENOMIC DNA]</scope>
    <source>
        <strain evidence="2 3">GD13</strain>
    </source>
</reference>
<evidence type="ECO:0000256" key="1">
    <source>
        <dbReference type="SAM" id="Phobius"/>
    </source>
</evidence>
<evidence type="ECO:0000313" key="3">
    <source>
        <dbReference type="Proteomes" id="UP001240447"/>
    </source>
</evidence>
<dbReference type="InterPro" id="IPR056918">
    <property type="entry name" value="8xMP"/>
</dbReference>
<feature type="transmembrane region" description="Helical" evidence="1">
    <location>
        <begin position="32"/>
        <end position="50"/>
    </location>
</feature>
<feature type="transmembrane region" description="Helical" evidence="1">
    <location>
        <begin position="122"/>
        <end position="142"/>
    </location>
</feature>
<protein>
    <recommendedName>
        <fullName evidence="4">DUF202 domain-containing protein</fullName>
    </recommendedName>
</protein>
<evidence type="ECO:0008006" key="4">
    <source>
        <dbReference type="Google" id="ProtNLM"/>
    </source>
</evidence>
<feature type="transmembrane region" description="Helical" evidence="1">
    <location>
        <begin position="56"/>
        <end position="74"/>
    </location>
</feature>
<dbReference type="RefSeq" id="WP_181642590.1">
    <property type="nucleotide sequence ID" value="NZ_CCXJ01000762.2"/>
</dbReference>
<comment type="caution">
    <text evidence="2">The sequence shown here is derived from an EMBL/GenBank/DDBJ whole genome shotgun (WGS) entry which is preliminary data.</text>
</comment>
<dbReference type="Pfam" id="PF24838">
    <property type="entry name" value="8xMP"/>
    <property type="match status" value="1"/>
</dbReference>
<gene>
    <name evidence="2" type="ORF">J2S59_001109</name>
</gene>
<dbReference type="EMBL" id="JAUSQM010000001">
    <property type="protein sequence ID" value="MDP9821300.1"/>
    <property type="molecule type" value="Genomic_DNA"/>
</dbReference>
<organism evidence="2 3">
    <name type="scientific">Nocardioides massiliensis</name>
    <dbReference type="NCBI Taxonomy" id="1325935"/>
    <lineage>
        <taxon>Bacteria</taxon>
        <taxon>Bacillati</taxon>
        <taxon>Actinomycetota</taxon>
        <taxon>Actinomycetes</taxon>
        <taxon>Propionibacteriales</taxon>
        <taxon>Nocardioidaceae</taxon>
        <taxon>Nocardioides</taxon>
    </lineage>
</organism>
<name>A0ABT9NN86_9ACTN</name>
<keyword evidence="1" id="KW-1133">Transmembrane helix</keyword>